<organism evidence="3 4">
    <name type="scientific">Peltaster fructicola</name>
    <dbReference type="NCBI Taxonomy" id="286661"/>
    <lineage>
        <taxon>Eukaryota</taxon>
        <taxon>Fungi</taxon>
        <taxon>Dikarya</taxon>
        <taxon>Ascomycota</taxon>
        <taxon>Pezizomycotina</taxon>
        <taxon>Dothideomycetes</taxon>
        <taxon>Dothideomycetes incertae sedis</taxon>
        <taxon>Peltaster</taxon>
    </lineage>
</organism>
<dbReference type="InterPro" id="IPR057514">
    <property type="entry name" value="NTF2_SigF"/>
</dbReference>
<feature type="transmembrane region" description="Helical" evidence="1">
    <location>
        <begin position="144"/>
        <end position="170"/>
    </location>
</feature>
<gene>
    <name evidence="3" type="ORF">AMS68_003646</name>
</gene>
<reference evidence="3 4" key="1">
    <citation type="journal article" date="2016" name="Sci. Rep.">
        <title>Peltaster fructicola genome reveals evolution from an invasive phytopathogen to an ectophytic parasite.</title>
        <authorList>
            <person name="Xu C."/>
            <person name="Chen H."/>
            <person name="Gleason M.L."/>
            <person name="Xu J.R."/>
            <person name="Liu H."/>
            <person name="Zhang R."/>
            <person name="Sun G."/>
        </authorList>
    </citation>
    <scope>NUCLEOTIDE SEQUENCE [LARGE SCALE GENOMIC DNA]</scope>
    <source>
        <strain evidence="3 4">LNHT1506</strain>
    </source>
</reference>
<evidence type="ECO:0000313" key="4">
    <source>
        <dbReference type="Proteomes" id="UP000503462"/>
    </source>
</evidence>
<evidence type="ECO:0000256" key="1">
    <source>
        <dbReference type="SAM" id="Phobius"/>
    </source>
</evidence>
<name>A0A6H0XU34_9PEZI</name>
<dbReference type="Proteomes" id="UP000503462">
    <property type="component" value="Chromosome 2"/>
</dbReference>
<dbReference type="OrthoDB" id="2344312at2759"/>
<dbReference type="Pfam" id="PF24840">
    <property type="entry name" value="NTF2_SigF"/>
    <property type="match status" value="1"/>
</dbReference>
<keyword evidence="1" id="KW-1133">Transmembrane helix</keyword>
<dbReference type="EMBL" id="CP051140">
    <property type="protein sequence ID" value="QIW98128.1"/>
    <property type="molecule type" value="Genomic_DNA"/>
</dbReference>
<protein>
    <recommendedName>
        <fullName evidence="2">SigF-like NTF2-like domain-containing protein</fullName>
    </recommendedName>
</protein>
<keyword evidence="4" id="KW-1185">Reference proteome</keyword>
<proteinExistence type="predicted"/>
<dbReference type="PANTHER" id="PTHR35393:SF1">
    <property type="entry name" value="SNOAL-LIKE DOMAIN-CONTAINING PROTEIN"/>
    <property type="match status" value="1"/>
</dbReference>
<keyword evidence="1" id="KW-0812">Transmembrane</keyword>
<evidence type="ECO:0000313" key="3">
    <source>
        <dbReference type="EMBL" id="QIW98128.1"/>
    </source>
</evidence>
<dbReference type="AlphaFoldDB" id="A0A6H0XU34"/>
<keyword evidence="1" id="KW-0472">Membrane</keyword>
<evidence type="ECO:0000259" key="2">
    <source>
        <dbReference type="Pfam" id="PF24840"/>
    </source>
</evidence>
<sequence length="179" mass="20860">MDNPEAEIMDAIDLVAAAESAETQLASIEKYFTPDASFLHPLCYVPSSAQSRARLAMIYQCYRGFIPRTSFKYNAVAWNEKSGTLFVDLIQYPELRLLDWFVVPAVPMRIYLHLRKEDSKWRIDRQEDLIQPRSLLLCIPSTRWWAILFWWVCQVMGIFFAHVFAVTGLWSPKRSLKHA</sequence>
<dbReference type="PANTHER" id="PTHR35393">
    <property type="entry name" value="CHROMOSOME 1, WHOLE GENOME SHOTGUN SEQUENCE"/>
    <property type="match status" value="1"/>
</dbReference>
<accession>A0A6H0XU34</accession>
<feature type="domain" description="SigF-like NTF2-like" evidence="2">
    <location>
        <begin position="1"/>
        <end position="168"/>
    </location>
</feature>